<organism evidence="2 3">
    <name type="scientific">Hermetia illucens</name>
    <name type="common">Black soldier fly</name>
    <dbReference type="NCBI Taxonomy" id="343691"/>
    <lineage>
        <taxon>Eukaryota</taxon>
        <taxon>Metazoa</taxon>
        <taxon>Ecdysozoa</taxon>
        <taxon>Arthropoda</taxon>
        <taxon>Hexapoda</taxon>
        <taxon>Insecta</taxon>
        <taxon>Pterygota</taxon>
        <taxon>Neoptera</taxon>
        <taxon>Endopterygota</taxon>
        <taxon>Diptera</taxon>
        <taxon>Brachycera</taxon>
        <taxon>Stratiomyomorpha</taxon>
        <taxon>Stratiomyidae</taxon>
        <taxon>Hermetiinae</taxon>
        <taxon>Hermetia</taxon>
    </lineage>
</organism>
<dbReference type="CDD" id="cd01855">
    <property type="entry name" value="YqeH"/>
    <property type="match status" value="1"/>
</dbReference>
<dbReference type="Pfam" id="PF01926">
    <property type="entry name" value="MMR_HSR1"/>
    <property type="match status" value="1"/>
</dbReference>
<accession>A0A7R8Z3D0</accession>
<feature type="domain" description="G" evidence="1">
    <location>
        <begin position="331"/>
        <end position="383"/>
    </location>
</feature>
<dbReference type="EMBL" id="LR899014">
    <property type="protein sequence ID" value="CAD7091817.1"/>
    <property type="molecule type" value="Genomic_DNA"/>
</dbReference>
<dbReference type="Gene3D" id="3.40.50.300">
    <property type="entry name" value="P-loop containing nucleotide triphosphate hydrolases"/>
    <property type="match status" value="1"/>
</dbReference>
<dbReference type="PANTHER" id="PTHR46406:SF1">
    <property type="entry name" value="NITRIC OXIDE-ASSOCIATED PROTEIN 1"/>
    <property type="match status" value="1"/>
</dbReference>
<evidence type="ECO:0000313" key="3">
    <source>
        <dbReference type="Proteomes" id="UP000594454"/>
    </source>
</evidence>
<reference evidence="2 3" key="1">
    <citation type="submission" date="2020-11" db="EMBL/GenBank/DDBJ databases">
        <authorList>
            <person name="Wallbank WR R."/>
            <person name="Pardo Diaz C."/>
            <person name="Kozak K."/>
            <person name="Martin S."/>
            <person name="Jiggins C."/>
            <person name="Moest M."/>
            <person name="Warren A I."/>
            <person name="Generalovic N T."/>
            <person name="Byers J.R.P. K."/>
            <person name="Montejo-Kovacevich G."/>
            <person name="Yen C E."/>
        </authorList>
    </citation>
    <scope>NUCLEOTIDE SEQUENCE [LARGE SCALE GENOMIC DNA]</scope>
</reference>
<dbReference type="SUPFAM" id="SSF52540">
    <property type="entry name" value="P-loop containing nucleoside triphosphate hydrolases"/>
    <property type="match status" value="1"/>
</dbReference>
<evidence type="ECO:0000259" key="1">
    <source>
        <dbReference type="Pfam" id="PF01926"/>
    </source>
</evidence>
<dbReference type="AlphaFoldDB" id="A0A7R8Z3D0"/>
<dbReference type="InterPro" id="IPR006073">
    <property type="entry name" value="GTP-bd"/>
</dbReference>
<protein>
    <recommendedName>
        <fullName evidence="1">G domain-containing protein</fullName>
    </recommendedName>
</protein>
<dbReference type="InterPro" id="IPR027417">
    <property type="entry name" value="P-loop_NTPase"/>
</dbReference>
<dbReference type="OrthoDB" id="1696305at2759"/>
<gene>
    <name evidence="2" type="ORF">HERILL_LOCUS14217</name>
</gene>
<keyword evidence="3" id="KW-1185">Reference proteome</keyword>
<evidence type="ECO:0000313" key="2">
    <source>
        <dbReference type="EMBL" id="CAD7091817.1"/>
    </source>
</evidence>
<dbReference type="GO" id="GO:0005525">
    <property type="term" value="F:GTP binding"/>
    <property type="evidence" value="ECO:0007669"/>
    <property type="project" value="InterPro"/>
</dbReference>
<dbReference type="Proteomes" id="UP000594454">
    <property type="component" value="Chromosome 6"/>
</dbReference>
<dbReference type="OMA" id="LGCTNVG"/>
<dbReference type="InParanoid" id="A0A7R8Z3D0"/>
<dbReference type="PANTHER" id="PTHR46406">
    <property type="entry name" value="NITRIC OXIDE-ASSOCIATED PROTEIN 1"/>
    <property type="match status" value="1"/>
</dbReference>
<dbReference type="InterPro" id="IPR052807">
    <property type="entry name" value="Mito_transl_resp_regulator"/>
</dbReference>
<name>A0A7R8Z3D0_HERIL</name>
<sequence length="661" mass="74111">MIRLRANLVLSRTINQIRLLSATSLNYSNSSNDISPEIQSKILFSSYLENQKLRLGYRKNRALEEAIRKYEKKEVTNRVNIKPFPKSLKAFATHPDDVEILATNRPESGKRGPETIQVEKNRTQQPENWLTDYEFYDSDDEGEGASKSGTADPSIPPSDVPCSGCGAVLHCADTGLPGYIPSEIFRGRTNTELKTIICQRCHFLKHYNIALDVAVPPEEYIKTLRQIQTKHALAILIVDLLDFPCSIWPGIQDILGSKRPVFVVGNKVDMLPRDSPGYLKRIKDCLIKAVTSAGIDSMNIKHVALISAKTGFGVEELITHLHSQWKYEGDVYLVGCTNVGKSTLFNTLLGSDYCKSQAIDLIQKATTCPWPGTTLKMLKFPIMRPSDIRLFYRHKRLISERSHLKAEEQLYQEQMHSSRKPAKASLIGQIGRTFVSNAETADPFSMSKGTSPLLTLNEKDKAFVNTKWCYDTPGVVHPDQILDLLTTEEIIQVTPNQVIQPQPFLMKPGMSVFLSGLGRLCFIEGQCDFIRVYVFTSSKLPILITAIEDADELYKVLRGSEYLPVPQTDAVRKRTWPGLEFSDPITITGEVDGGLTCDVVLSSAGWIAIELPIGKTCTFQAWTPHKRGIHVRYPALISHTNQLRGQRIRGSLAYKKKVCKL</sequence>
<proteinExistence type="predicted"/>
<dbReference type="FunCoup" id="A0A7R8Z3D0">
    <property type="interactions" value="1400"/>
</dbReference>